<evidence type="ECO:0000313" key="2">
    <source>
        <dbReference type="EMBL" id="RQP23705.1"/>
    </source>
</evidence>
<keyword evidence="3" id="KW-1185">Reference proteome</keyword>
<dbReference type="InterPro" id="IPR010727">
    <property type="entry name" value="DUF1302"/>
</dbReference>
<reference evidence="2 3" key="2">
    <citation type="submission" date="2018-12" db="EMBL/GenBank/DDBJ databases">
        <title>Rhizobacter gummiphilus sp. nov., a rubber-degrading bacterium isolated from the soil of a botanical garden in Japan.</title>
        <authorList>
            <person name="Shunsuke S.S."/>
        </authorList>
    </citation>
    <scope>NUCLEOTIDE SEQUENCE [LARGE SCALE GENOMIC DNA]</scope>
    <source>
        <strain evidence="2 3">S-16</strain>
    </source>
</reference>
<proteinExistence type="predicted"/>
<name>A0A3N7JXU6_9BURK</name>
<protein>
    <submittedName>
        <fullName evidence="2">DUF1302 domain-containing protein</fullName>
    </submittedName>
</protein>
<dbReference type="AlphaFoldDB" id="A0A3N7JXU6"/>
<comment type="caution">
    <text evidence="2">The sequence shown here is derived from an EMBL/GenBank/DDBJ whole genome shotgun (WGS) entry which is preliminary data.</text>
</comment>
<dbReference type="EMBL" id="QUSW01000004">
    <property type="protein sequence ID" value="RQP23705.1"/>
    <property type="molecule type" value="Genomic_DNA"/>
</dbReference>
<dbReference type="Proteomes" id="UP000267464">
    <property type="component" value="Unassembled WGS sequence"/>
</dbReference>
<gene>
    <name evidence="2" type="ORF">DZC73_16380</name>
</gene>
<feature type="region of interest" description="Disordered" evidence="1">
    <location>
        <begin position="1"/>
        <end position="52"/>
    </location>
</feature>
<organism evidence="2 3">
    <name type="scientific">Piscinibacter terrae</name>
    <dbReference type="NCBI Taxonomy" id="2496871"/>
    <lineage>
        <taxon>Bacteria</taxon>
        <taxon>Pseudomonadati</taxon>
        <taxon>Pseudomonadota</taxon>
        <taxon>Betaproteobacteria</taxon>
        <taxon>Burkholderiales</taxon>
        <taxon>Sphaerotilaceae</taxon>
        <taxon>Piscinibacter</taxon>
    </lineage>
</organism>
<evidence type="ECO:0000313" key="3">
    <source>
        <dbReference type="Proteomes" id="UP000267464"/>
    </source>
</evidence>
<sequence length="660" mass="70382">MEQAANSTARAARTRKGASLGATAHTTLTRRLSMRSVDNRNNPSGSHRPRATTVARACRTACAAMAAGLALPVSAGTFTMDNGVEGIWTLSAALGTNWRATSPDPALIGANNGGTGNAGADDGELNYGKGKVFSTTAKLVGDLQLKGETLGLFIRAKAWYDLQAKNKSVPHGSAANNYAADAKLDDSGFDSLSKFSGAAVQDAYVFGNWKLGEAGTPLNLKLGNHVVNWGESTFISGGINQYGAVDVPAARRPGAQVKEILLPIPQISASLGIADGLSIDAFYELKWTKTVLDGCGTYFSFGDIINCTKGDDSGQKYVAFDPLGGPDALGWNGYGAPFPAPLNGRLSLLADRKPRDGGQFGLSTKFFSKPLDTEFGAYFVNYHQNTPAFTIQRTPTNDPLSVWNGSFAPAIPLPGLSARFDYSGENIKVFGVSASTVLANWSFFGEASHTKDFPVSVNGPDAVNAFFGAGPLASRLTGAANEQLIGYDRKSKTQVQLSTLKAFPHVMGADTLSFLAEVGFQHWGGIGDPATSVRYGRHGVYGPGPLAPGVCPTQANPDYCENDGYATANSWGYRVFLEWSYSNVMTGVNLKPRVFFSHDVHGYSADGVFSQGRWSVAPGVRAEYNNKAYVDLSYNRFNHGAKYDFQHDRDFFSLVVGINF</sequence>
<evidence type="ECO:0000256" key="1">
    <source>
        <dbReference type="SAM" id="MobiDB-lite"/>
    </source>
</evidence>
<reference evidence="2 3" key="1">
    <citation type="submission" date="2018-08" db="EMBL/GenBank/DDBJ databases">
        <authorList>
            <person name="Khan S.A."/>
            <person name="Jeon C.O."/>
            <person name="Chun B.H."/>
            <person name="Jeong S.E."/>
        </authorList>
    </citation>
    <scope>NUCLEOTIDE SEQUENCE [LARGE SCALE GENOMIC DNA]</scope>
    <source>
        <strain evidence="2 3">S-16</strain>
    </source>
</reference>
<accession>A0A3N7JXU6</accession>
<dbReference type="Pfam" id="PF06980">
    <property type="entry name" value="DUF1302"/>
    <property type="match status" value="1"/>
</dbReference>